<dbReference type="Proteomes" id="UP000186922">
    <property type="component" value="Unassembled WGS sequence"/>
</dbReference>
<evidence type="ECO:0000313" key="3">
    <source>
        <dbReference type="Proteomes" id="UP000186922"/>
    </source>
</evidence>
<reference evidence="2 3" key="1">
    <citation type="journal article" date="2016" name="Nat. Commun.">
        <title>Extremotolerant tardigrade genome and improved radiotolerance of human cultured cells by tardigrade-unique protein.</title>
        <authorList>
            <person name="Hashimoto T."/>
            <person name="Horikawa D.D."/>
            <person name="Saito Y."/>
            <person name="Kuwahara H."/>
            <person name="Kozuka-Hata H."/>
            <person name="Shin-I T."/>
            <person name="Minakuchi Y."/>
            <person name="Ohishi K."/>
            <person name="Motoyama A."/>
            <person name="Aizu T."/>
            <person name="Enomoto A."/>
            <person name="Kondo K."/>
            <person name="Tanaka S."/>
            <person name="Hara Y."/>
            <person name="Koshikawa S."/>
            <person name="Sagara H."/>
            <person name="Miura T."/>
            <person name="Yokobori S."/>
            <person name="Miyagawa K."/>
            <person name="Suzuki Y."/>
            <person name="Kubo T."/>
            <person name="Oyama M."/>
            <person name="Kohara Y."/>
            <person name="Fujiyama A."/>
            <person name="Arakawa K."/>
            <person name="Katayama T."/>
            <person name="Toyoda A."/>
            <person name="Kunieda T."/>
        </authorList>
    </citation>
    <scope>NUCLEOTIDE SEQUENCE [LARGE SCALE GENOMIC DNA]</scope>
    <source>
        <strain evidence="2 3">YOKOZUNA-1</strain>
    </source>
</reference>
<dbReference type="STRING" id="947166.A0A1D1UNN6"/>
<dbReference type="SUPFAM" id="SSF56281">
    <property type="entry name" value="Metallo-hydrolase/oxidoreductase"/>
    <property type="match status" value="1"/>
</dbReference>
<dbReference type="InterPro" id="IPR001279">
    <property type="entry name" value="Metallo-B-lactamas"/>
</dbReference>
<sequence length="345" mass="39415">MKRSLSSLYFRWSSPPLHSSARCITSLSETKKSFPYPSTTGPRYQQAGVIMNSEFTLRFPQQEYHLNCWSISGMESTVTVRTSDGPSYAFDMGQATRPSVSADYVMITHGHTDHCGAIHKHVAQRDLLSKRPATYFCPPDIEKSLKAICRQYAIMGEYNKPTMENPTILPISLGSRTALSNKRTLVPFITYHRVPSQGYMIYSKEHVLKPEYAHVNPRQAHEMTRQGVEVREWKEIPEIAYTGDTTFEAFTDTVNADVLNARILITEATYICDKQSPSKAKERGHCHLMDFAKNADLFQNVGALVLVHLSDRYNRRHADQWINRSLPMALKKKTWVPTLNKDMEY</sequence>
<dbReference type="Pfam" id="PF12706">
    <property type="entry name" value="Lactamase_B_2"/>
    <property type="match status" value="1"/>
</dbReference>
<proteinExistence type="predicted"/>
<dbReference type="PANTHER" id="PTHR46504">
    <property type="entry name" value="TRNASE Z TRZ1"/>
    <property type="match status" value="1"/>
</dbReference>
<dbReference type="EMBL" id="BDGG01000001">
    <property type="protein sequence ID" value="GAU90015.1"/>
    <property type="molecule type" value="Genomic_DNA"/>
</dbReference>
<dbReference type="AlphaFoldDB" id="A0A1D1UNN6"/>
<accession>A0A1D1UNN6</accession>
<organism evidence="2 3">
    <name type="scientific">Ramazzottius varieornatus</name>
    <name type="common">Water bear</name>
    <name type="synonym">Tardigrade</name>
    <dbReference type="NCBI Taxonomy" id="947166"/>
    <lineage>
        <taxon>Eukaryota</taxon>
        <taxon>Metazoa</taxon>
        <taxon>Ecdysozoa</taxon>
        <taxon>Tardigrada</taxon>
        <taxon>Eutardigrada</taxon>
        <taxon>Parachela</taxon>
        <taxon>Hypsibioidea</taxon>
        <taxon>Ramazzottiidae</taxon>
        <taxon>Ramazzottius</taxon>
    </lineage>
</organism>
<evidence type="ECO:0000259" key="1">
    <source>
        <dbReference type="Pfam" id="PF12706"/>
    </source>
</evidence>
<feature type="domain" description="Metallo-beta-lactamase" evidence="1">
    <location>
        <begin position="101"/>
        <end position="308"/>
    </location>
</feature>
<keyword evidence="3" id="KW-1185">Reference proteome</keyword>
<evidence type="ECO:0000313" key="2">
    <source>
        <dbReference type="EMBL" id="GAU90015.1"/>
    </source>
</evidence>
<protein>
    <recommendedName>
        <fullName evidence="1">Metallo-beta-lactamase domain-containing protein</fullName>
    </recommendedName>
</protein>
<name>A0A1D1UNN6_RAMVA</name>
<dbReference type="InterPro" id="IPR036866">
    <property type="entry name" value="RibonucZ/Hydroxyglut_hydro"/>
</dbReference>
<dbReference type="PANTHER" id="PTHR46504:SF2">
    <property type="entry name" value="TRNASE Z TRZ1"/>
    <property type="match status" value="1"/>
</dbReference>
<dbReference type="OrthoDB" id="527344at2759"/>
<gene>
    <name evidence="2" type="primary">RvY_02496-1</name>
    <name evidence="2" type="synonym">RvY_02496.1</name>
    <name evidence="2" type="ORF">RvY_02496</name>
</gene>
<dbReference type="Gene3D" id="3.60.15.10">
    <property type="entry name" value="Ribonuclease Z/Hydroxyacylglutathione hydrolase-like"/>
    <property type="match status" value="1"/>
</dbReference>
<comment type="caution">
    <text evidence="2">The sequence shown here is derived from an EMBL/GenBank/DDBJ whole genome shotgun (WGS) entry which is preliminary data.</text>
</comment>